<keyword evidence="1" id="KW-0175">Coiled coil</keyword>
<dbReference type="KEGG" id="smag:AN936_22045"/>
<evidence type="ECO:0000313" key="3">
    <source>
        <dbReference type="Proteomes" id="UP000058074"/>
    </source>
</evidence>
<sequence>MTEFVEAICCWKECRISFGIEAARHAQLKRNGDQFFCTNGHNQYYPRGKSTEQKLREELEAQRQRAERAEQRVAEVQDRASHHKASASAYKGQVTKIKKRVGAGICPCCNRHFANLSRHMAGQHPEFAEIKEEATGAHQ</sequence>
<dbReference type="AlphaFoldDB" id="A0A0N9VF20"/>
<dbReference type="Proteomes" id="UP000058074">
    <property type="component" value="Chromosome"/>
</dbReference>
<dbReference type="OrthoDB" id="8454526at2"/>
<dbReference type="RefSeq" id="WP_054589916.1">
    <property type="nucleotide sequence ID" value="NZ_CP012700.1"/>
</dbReference>
<protein>
    <submittedName>
        <fullName evidence="2">Uncharacterized protein</fullName>
    </submittedName>
</protein>
<feature type="coiled-coil region" evidence="1">
    <location>
        <begin position="49"/>
        <end position="86"/>
    </location>
</feature>
<evidence type="ECO:0000313" key="2">
    <source>
        <dbReference type="EMBL" id="ALH82938.1"/>
    </source>
</evidence>
<gene>
    <name evidence="2" type="ORF">AN936_22045</name>
</gene>
<proteinExistence type="predicted"/>
<organism evidence="2 3">
    <name type="scientific">Sphingopyxis macrogoltabida</name>
    <name type="common">Sphingomonas macrogoltabidus</name>
    <dbReference type="NCBI Taxonomy" id="33050"/>
    <lineage>
        <taxon>Bacteria</taxon>
        <taxon>Pseudomonadati</taxon>
        <taxon>Pseudomonadota</taxon>
        <taxon>Alphaproteobacteria</taxon>
        <taxon>Sphingomonadales</taxon>
        <taxon>Sphingomonadaceae</taxon>
        <taxon>Sphingopyxis</taxon>
    </lineage>
</organism>
<reference evidence="2 3" key="1">
    <citation type="journal article" date="2015" name="Genome Announc.">
        <title>Complete Genome Sequence of Polypropylene Glycol- and Polyethylene Glycol-Degrading Sphingopyxis macrogoltabida Strain EY-1.</title>
        <authorList>
            <person name="Ohtsubo Y."/>
            <person name="Nagata Y."/>
            <person name="Numata M."/>
            <person name="Tsuchikane K."/>
            <person name="Hosoyama A."/>
            <person name="Yamazoe A."/>
            <person name="Tsuda M."/>
            <person name="Fujita N."/>
            <person name="Kawai F."/>
        </authorList>
    </citation>
    <scope>NUCLEOTIDE SEQUENCE [LARGE SCALE GENOMIC DNA]</scope>
    <source>
        <strain evidence="2 3">EY-1</strain>
    </source>
</reference>
<dbReference type="PATRIC" id="fig|33050.5.peg.4564"/>
<evidence type="ECO:0000256" key="1">
    <source>
        <dbReference type="SAM" id="Coils"/>
    </source>
</evidence>
<accession>A0A0N9VF20</accession>
<dbReference type="EMBL" id="CP012700">
    <property type="protein sequence ID" value="ALH82938.1"/>
    <property type="molecule type" value="Genomic_DNA"/>
</dbReference>
<name>A0A0N9VF20_SPHMC</name>